<dbReference type="EMBL" id="JACHMH010000001">
    <property type="protein sequence ID" value="MBB4676408.1"/>
    <property type="molecule type" value="Genomic_DNA"/>
</dbReference>
<name>A0A7W7C8C8_9PSEU</name>
<dbReference type="AlphaFoldDB" id="A0A7W7C8C8"/>
<dbReference type="Proteomes" id="UP000533598">
    <property type="component" value="Unassembled WGS sequence"/>
</dbReference>
<keyword evidence="2" id="KW-1185">Reference proteome</keyword>
<evidence type="ECO:0008006" key="3">
    <source>
        <dbReference type="Google" id="ProtNLM"/>
    </source>
</evidence>
<gene>
    <name evidence="1" type="ORF">HNR67_002526</name>
</gene>
<accession>A0A7W7C8C8</accession>
<dbReference type="RefSeq" id="WP_312987120.1">
    <property type="nucleotide sequence ID" value="NZ_BAAAUI010000056.1"/>
</dbReference>
<proteinExistence type="predicted"/>
<protein>
    <recommendedName>
        <fullName evidence="3">(2Fe-2S) ferredoxin domain-containing protein</fullName>
    </recommendedName>
</protein>
<comment type="caution">
    <text evidence="1">The sequence shown here is derived from an EMBL/GenBank/DDBJ whole genome shotgun (WGS) entry which is preliminary data.</text>
</comment>
<evidence type="ECO:0000313" key="1">
    <source>
        <dbReference type="EMBL" id="MBB4676408.1"/>
    </source>
</evidence>
<sequence>MRLTVCRDCCCGTTRKHPEIDHDLQLRRLREIAAAHGARVTVSDCLDVCAQSNVVVVQRPGGGKPVWLGLILGEAVLGDLDRWLAAGGPGRAPLPDTLELHRISPPVREGSR</sequence>
<reference evidence="1 2" key="1">
    <citation type="submission" date="2020-08" db="EMBL/GenBank/DDBJ databases">
        <title>Sequencing the genomes of 1000 actinobacteria strains.</title>
        <authorList>
            <person name="Klenk H.-P."/>
        </authorList>
    </citation>
    <scope>NUCLEOTIDE SEQUENCE [LARGE SCALE GENOMIC DNA]</scope>
    <source>
        <strain evidence="1 2">DSM 44230</strain>
    </source>
</reference>
<evidence type="ECO:0000313" key="2">
    <source>
        <dbReference type="Proteomes" id="UP000533598"/>
    </source>
</evidence>
<organism evidence="1 2">
    <name type="scientific">Crossiella cryophila</name>
    <dbReference type="NCBI Taxonomy" id="43355"/>
    <lineage>
        <taxon>Bacteria</taxon>
        <taxon>Bacillati</taxon>
        <taxon>Actinomycetota</taxon>
        <taxon>Actinomycetes</taxon>
        <taxon>Pseudonocardiales</taxon>
        <taxon>Pseudonocardiaceae</taxon>
        <taxon>Crossiella</taxon>
    </lineage>
</organism>